<feature type="active site" description="Charge relay system" evidence="6">
    <location>
        <position position="340"/>
    </location>
</feature>
<dbReference type="PRINTS" id="PR00723">
    <property type="entry name" value="SUBTILISIN"/>
</dbReference>
<dbReference type="PROSITE" id="PS00136">
    <property type="entry name" value="SUBTILASE_ASP"/>
    <property type="match status" value="1"/>
</dbReference>
<dbReference type="GO" id="GO:0005576">
    <property type="term" value="C:extracellular region"/>
    <property type="evidence" value="ECO:0007669"/>
    <property type="project" value="UniProtKB-ARBA"/>
</dbReference>
<feature type="active site" description="Charge relay system" evidence="6">
    <location>
        <position position="151"/>
    </location>
</feature>
<name>A0A6A6JJD0_WESOR</name>
<keyword evidence="2 6" id="KW-0645">Protease</keyword>
<organism evidence="11 12">
    <name type="scientific">Westerdykella ornata</name>
    <dbReference type="NCBI Taxonomy" id="318751"/>
    <lineage>
        <taxon>Eukaryota</taxon>
        <taxon>Fungi</taxon>
        <taxon>Dikarya</taxon>
        <taxon>Ascomycota</taxon>
        <taxon>Pezizomycotina</taxon>
        <taxon>Dothideomycetes</taxon>
        <taxon>Pleosporomycetidae</taxon>
        <taxon>Pleosporales</taxon>
        <taxon>Sporormiaceae</taxon>
        <taxon>Westerdykella</taxon>
    </lineage>
</organism>
<dbReference type="FunFam" id="3.40.50.200:FF:000014">
    <property type="entry name" value="Proteinase K"/>
    <property type="match status" value="1"/>
</dbReference>
<dbReference type="Pfam" id="PF00082">
    <property type="entry name" value="Peptidase_S8"/>
    <property type="match status" value="1"/>
</dbReference>
<evidence type="ECO:0000313" key="11">
    <source>
        <dbReference type="EMBL" id="KAF2276750.1"/>
    </source>
</evidence>
<dbReference type="GO" id="GO:0004252">
    <property type="term" value="F:serine-type endopeptidase activity"/>
    <property type="evidence" value="ECO:0007669"/>
    <property type="project" value="UniProtKB-UniRule"/>
</dbReference>
<feature type="domain" description="Peptidase S8/S53" evidence="9">
    <location>
        <begin position="149"/>
        <end position="375"/>
    </location>
</feature>
<keyword evidence="4 6" id="KW-0378">Hydrolase</keyword>
<keyword evidence="5 6" id="KW-0720">Serine protease</keyword>
<protein>
    <submittedName>
        <fullName evidence="11">Subtilisin-like serine protease-like protein PR1A</fullName>
    </submittedName>
</protein>
<dbReference type="InterPro" id="IPR022398">
    <property type="entry name" value="Peptidase_S8_His-AS"/>
</dbReference>
<keyword evidence="3 8" id="KW-0732">Signal</keyword>
<dbReference type="InterPro" id="IPR023827">
    <property type="entry name" value="Peptidase_S8_Asp-AS"/>
</dbReference>
<feature type="active site" description="Charge relay system" evidence="6">
    <location>
        <position position="183"/>
    </location>
</feature>
<dbReference type="PROSITE" id="PS00138">
    <property type="entry name" value="SUBTILASE_SER"/>
    <property type="match status" value="1"/>
</dbReference>
<dbReference type="EMBL" id="ML986492">
    <property type="protein sequence ID" value="KAF2276750.1"/>
    <property type="molecule type" value="Genomic_DNA"/>
</dbReference>
<evidence type="ECO:0000256" key="3">
    <source>
        <dbReference type="ARBA" id="ARBA00022729"/>
    </source>
</evidence>
<dbReference type="Proteomes" id="UP000800097">
    <property type="component" value="Unassembled WGS sequence"/>
</dbReference>
<dbReference type="InterPro" id="IPR050131">
    <property type="entry name" value="Peptidase_S8_subtilisin-like"/>
</dbReference>
<keyword evidence="12" id="KW-1185">Reference proteome</keyword>
<evidence type="ECO:0000256" key="1">
    <source>
        <dbReference type="ARBA" id="ARBA00011073"/>
    </source>
</evidence>
<accession>A0A6A6JJD0</accession>
<dbReference type="InterPro" id="IPR015500">
    <property type="entry name" value="Peptidase_S8_subtilisin-rel"/>
</dbReference>
<dbReference type="InterPro" id="IPR000209">
    <property type="entry name" value="Peptidase_S8/S53_dom"/>
</dbReference>
<feature type="signal peptide" evidence="8">
    <location>
        <begin position="1"/>
        <end position="16"/>
    </location>
</feature>
<dbReference type="AlphaFoldDB" id="A0A6A6JJD0"/>
<evidence type="ECO:0000256" key="4">
    <source>
        <dbReference type="ARBA" id="ARBA00022801"/>
    </source>
</evidence>
<dbReference type="CDD" id="cd04077">
    <property type="entry name" value="Peptidases_S8_PCSK9_ProteinaseK_like"/>
    <property type="match status" value="1"/>
</dbReference>
<evidence type="ECO:0000256" key="6">
    <source>
        <dbReference type="PROSITE-ProRule" id="PRU01240"/>
    </source>
</evidence>
<evidence type="ECO:0000313" key="12">
    <source>
        <dbReference type="Proteomes" id="UP000800097"/>
    </source>
</evidence>
<dbReference type="PANTHER" id="PTHR43806:SF58">
    <property type="entry name" value="ALKALINE PROTEASE 1-RELATED"/>
    <property type="match status" value="1"/>
</dbReference>
<evidence type="ECO:0000256" key="5">
    <source>
        <dbReference type="ARBA" id="ARBA00022825"/>
    </source>
</evidence>
<dbReference type="PANTHER" id="PTHR43806">
    <property type="entry name" value="PEPTIDASE S8"/>
    <property type="match status" value="1"/>
</dbReference>
<sequence length="397" mass="40718">MRFELALAALLSVALAAPVANEAPVLRPREGHAVPGKYIVKFKHDALDDVFQKALQFLNKGPEHVYGFGKYKGFAAELADDLVDILRKLPGVEYIEQDAIVQANFGIQQRAYQSQSGAPWGIARISHVNRGSTDYQYDDSAGAGTCAYVIDTGIYTAHSEFEGRATHLANYAGDGSTADGNGHGTHVSGTIGGKTYGVAKKTKLYAVKVLNAQGSGSNSGVIAGINFAANDQKTRSCPNGAVANMSLGGSKSTAVNSAAANAVSAGLFLAVAAGNEAQNAANSSPASEPSVFTVAASDSSDRIASFSNYGSVVDAFAPGVSILSAWIGGTTRTNTISGTSMASPHVAGLAAYLLGLEGKKSPAALSSRIIELASTNKISGAPSGTPNRLVFNGNPSG</sequence>
<feature type="chain" id="PRO_5025331698" evidence="8">
    <location>
        <begin position="17"/>
        <end position="397"/>
    </location>
</feature>
<dbReference type="RefSeq" id="XP_033654289.1">
    <property type="nucleotide sequence ID" value="XM_033801560.1"/>
</dbReference>
<dbReference type="OrthoDB" id="206201at2759"/>
<proteinExistence type="inferred from homology"/>
<dbReference type="Gene3D" id="3.40.50.200">
    <property type="entry name" value="Peptidase S8/S53 domain"/>
    <property type="match status" value="1"/>
</dbReference>
<evidence type="ECO:0000256" key="8">
    <source>
        <dbReference type="SAM" id="SignalP"/>
    </source>
</evidence>
<gene>
    <name evidence="11" type="ORF">EI97DRAFT_466883</name>
</gene>
<dbReference type="InterPro" id="IPR036852">
    <property type="entry name" value="Peptidase_S8/S53_dom_sf"/>
</dbReference>
<evidence type="ECO:0000256" key="7">
    <source>
        <dbReference type="RuleBase" id="RU003355"/>
    </source>
</evidence>
<feature type="domain" description="Inhibitor I9" evidence="10">
    <location>
        <begin position="37"/>
        <end position="103"/>
    </location>
</feature>
<dbReference type="InterPro" id="IPR037045">
    <property type="entry name" value="S8pro/Inhibitor_I9_sf"/>
</dbReference>
<dbReference type="InterPro" id="IPR010259">
    <property type="entry name" value="S8pro/Inhibitor_I9"/>
</dbReference>
<dbReference type="Pfam" id="PF05922">
    <property type="entry name" value="Inhibitor_I9"/>
    <property type="match status" value="1"/>
</dbReference>
<evidence type="ECO:0000256" key="2">
    <source>
        <dbReference type="ARBA" id="ARBA00022670"/>
    </source>
</evidence>
<evidence type="ECO:0000259" key="10">
    <source>
        <dbReference type="Pfam" id="PF05922"/>
    </source>
</evidence>
<dbReference type="PROSITE" id="PS00137">
    <property type="entry name" value="SUBTILASE_HIS"/>
    <property type="match status" value="1"/>
</dbReference>
<dbReference type="GeneID" id="54554735"/>
<dbReference type="PROSITE" id="PS51892">
    <property type="entry name" value="SUBTILASE"/>
    <property type="match status" value="1"/>
</dbReference>
<dbReference type="GO" id="GO:0006508">
    <property type="term" value="P:proteolysis"/>
    <property type="evidence" value="ECO:0007669"/>
    <property type="project" value="UniProtKB-KW"/>
</dbReference>
<dbReference type="InterPro" id="IPR023828">
    <property type="entry name" value="Peptidase_S8_Ser-AS"/>
</dbReference>
<dbReference type="SUPFAM" id="SSF54897">
    <property type="entry name" value="Protease propeptides/inhibitors"/>
    <property type="match status" value="1"/>
</dbReference>
<dbReference type="InterPro" id="IPR034193">
    <property type="entry name" value="PCSK9_ProteinaseK-like"/>
</dbReference>
<evidence type="ECO:0000259" key="9">
    <source>
        <dbReference type="Pfam" id="PF00082"/>
    </source>
</evidence>
<dbReference type="Gene3D" id="3.30.70.80">
    <property type="entry name" value="Peptidase S8 propeptide/proteinase inhibitor I9"/>
    <property type="match status" value="1"/>
</dbReference>
<comment type="similarity">
    <text evidence="1 6 7">Belongs to the peptidase S8 family.</text>
</comment>
<reference evidence="11" key="1">
    <citation type="journal article" date="2020" name="Stud. Mycol.">
        <title>101 Dothideomycetes genomes: a test case for predicting lifestyles and emergence of pathogens.</title>
        <authorList>
            <person name="Haridas S."/>
            <person name="Albert R."/>
            <person name="Binder M."/>
            <person name="Bloem J."/>
            <person name="Labutti K."/>
            <person name="Salamov A."/>
            <person name="Andreopoulos B."/>
            <person name="Baker S."/>
            <person name="Barry K."/>
            <person name="Bills G."/>
            <person name="Bluhm B."/>
            <person name="Cannon C."/>
            <person name="Castanera R."/>
            <person name="Culley D."/>
            <person name="Daum C."/>
            <person name="Ezra D."/>
            <person name="Gonzalez J."/>
            <person name="Henrissat B."/>
            <person name="Kuo A."/>
            <person name="Liang C."/>
            <person name="Lipzen A."/>
            <person name="Lutzoni F."/>
            <person name="Magnuson J."/>
            <person name="Mondo S."/>
            <person name="Nolan M."/>
            <person name="Ohm R."/>
            <person name="Pangilinan J."/>
            <person name="Park H.-J."/>
            <person name="Ramirez L."/>
            <person name="Alfaro M."/>
            <person name="Sun H."/>
            <person name="Tritt A."/>
            <person name="Yoshinaga Y."/>
            <person name="Zwiers L.-H."/>
            <person name="Turgeon B."/>
            <person name="Goodwin S."/>
            <person name="Spatafora J."/>
            <person name="Crous P."/>
            <person name="Grigoriev I."/>
        </authorList>
    </citation>
    <scope>NUCLEOTIDE SEQUENCE</scope>
    <source>
        <strain evidence="11">CBS 379.55</strain>
    </source>
</reference>
<dbReference type="SUPFAM" id="SSF52743">
    <property type="entry name" value="Subtilisin-like"/>
    <property type="match status" value="1"/>
</dbReference>